<protein>
    <recommendedName>
        <fullName evidence="1">BTB domain-containing protein</fullName>
    </recommendedName>
</protein>
<accession>A0A517KW60</accession>
<evidence type="ECO:0000259" key="1">
    <source>
        <dbReference type="PROSITE" id="PS50097"/>
    </source>
</evidence>
<dbReference type="STRING" id="50376.A0A517KW60"/>
<dbReference type="InterPro" id="IPR011333">
    <property type="entry name" value="SKP1/BTB/POZ_sf"/>
</dbReference>
<dbReference type="Pfam" id="PF00651">
    <property type="entry name" value="BTB"/>
    <property type="match status" value="1"/>
</dbReference>
<name>A0A517KW60_9PEZI</name>
<evidence type="ECO:0000313" key="3">
    <source>
        <dbReference type="Proteomes" id="UP000316270"/>
    </source>
</evidence>
<dbReference type="SMART" id="SM00225">
    <property type="entry name" value="BTB"/>
    <property type="match status" value="1"/>
</dbReference>
<dbReference type="PROSITE" id="PS50097">
    <property type="entry name" value="BTB"/>
    <property type="match status" value="1"/>
</dbReference>
<dbReference type="PANTHER" id="PTHR47843:SF5">
    <property type="entry name" value="BTB_POZ DOMAIN PROTEIN"/>
    <property type="match status" value="1"/>
</dbReference>
<reference evidence="2 3" key="1">
    <citation type="submission" date="2019-07" db="EMBL/GenBank/DDBJ databases">
        <title>Finished genome of Venturia effusa.</title>
        <authorList>
            <person name="Young C.A."/>
            <person name="Cox M.P."/>
            <person name="Ganley A.R.D."/>
            <person name="David W.J."/>
        </authorList>
    </citation>
    <scope>NUCLEOTIDE SEQUENCE [LARGE SCALE GENOMIC DNA]</scope>
    <source>
        <strain evidence="3">albino</strain>
    </source>
</reference>
<evidence type="ECO:0000313" key="2">
    <source>
        <dbReference type="EMBL" id="QDS67614.1"/>
    </source>
</evidence>
<dbReference type="OrthoDB" id="6359816at2759"/>
<gene>
    <name evidence="2" type="ORF">FKW77_004167</name>
</gene>
<keyword evidence="3" id="KW-1185">Reference proteome</keyword>
<dbReference type="CDD" id="cd18186">
    <property type="entry name" value="BTB_POZ_ZBTB_KLHL-like"/>
    <property type="match status" value="1"/>
</dbReference>
<dbReference type="AlphaFoldDB" id="A0A517KW60"/>
<dbReference type="EMBL" id="CP042185">
    <property type="protein sequence ID" value="QDS67614.1"/>
    <property type="molecule type" value="Genomic_DNA"/>
</dbReference>
<dbReference type="SUPFAM" id="SSF54695">
    <property type="entry name" value="POZ domain"/>
    <property type="match status" value="1"/>
</dbReference>
<dbReference type="Gene3D" id="3.30.710.10">
    <property type="entry name" value="Potassium Channel Kv1.1, Chain A"/>
    <property type="match status" value="1"/>
</dbReference>
<dbReference type="InterPro" id="IPR000210">
    <property type="entry name" value="BTB/POZ_dom"/>
</dbReference>
<dbReference type="Proteomes" id="UP000316270">
    <property type="component" value="Chromosome 1"/>
</dbReference>
<dbReference type="PANTHER" id="PTHR47843">
    <property type="entry name" value="BTB DOMAIN-CONTAINING PROTEIN-RELATED"/>
    <property type="match status" value="1"/>
</dbReference>
<proteinExistence type="predicted"/>
<sequence length="245" mass="27486">MTSEDPRISWARSFHASLFSALRSGEFSDLTIICGNETHKVHKVVMCALSPWFVKACGGGFKESQSGEIKLEDDDPMAVKAMIDAIYRADYSHGDNNVPSASLRFHAMVSVYALGDKFDIFLLRKLAKENFELGCKAIPEAQHLTSAIEEVYSSTLSSNRGLRDIAIRTAIRDSRVLWDDLDFNNMVERVGEFGRDMAKALCIGEKRKLRYSCEHCVNRFNSERLNGLNQVWCPSCSNQCDAILS</sequence>
<organism evidence="2 3">
    <name type="scientific">Venturia effusa</name>
    <dbReference type="NCBI Taxonomy" id="50376"/>
    <lineage>
        <taxon>Eukaryota</taxon>
        <taxon>Fungi</taxon>
        <taxon>Dikarya</taxon>
        <taxon>Ascomycota</taxon>
        <taxon>Pezizomycotina</taxon>
        <taxon>Dothideomycetes</taxon>
        <taxon>Pleosporomycetidae</taxon>
        <taxon>Venturiales</taxon>
        <taxon>Venturiaceae</taxon>
        <taxon>Venturia</taxon>
    </lineage>
</organism>
<feature type="domain" description="BTB" evidence="1">
    <location>
        <begin position="28"/>
        <end position="95"/>
    </location>
</feature>